<dbReference type="EMBL" id="CP077715">
    <property type="protein sequence ID" value="QXJ32273.1"/>
    <property type="molecule type" value="Genomic_DNA"/>
</dbReference>
<dbReference type="PANTHER" id="PTHR37030">
    <property type="entry name" value="NUCLEOTIDYLTRANSFERASE"/>
    <property type="match status" value="1"/>
</dbReference>
<reference evidence="2" key="1">
    <citation type="journal article" date="2021" name="Environ. Microbiol.">
        <title>New insights into the diversity and evolution of the archaeal mobilome from three complete genomes of Saccharolobus shibatae.</title>
        <authorList>
            <person name="Medvedeva S."/>
            <person name="Brandt D."/>
            <person name="Cvirkaite-Krupovic V."/>
            <person name="Liu Y."/>
            <person name="Severinov K."/>
            <person name="Ishino S."/>
            <person name="Ishino Y."/>
            <person name="Prangishvili D."/>
            <person name="Kalinowski J."/>
            <person name="Krupovic M."/>
        </authorList>
    </citation>
    <scope>NUCLEOTIDE SEQUENCE</scope>
    <source>
        <strain evidence="2">BEU9</strain>
    </source>
</reference>
<feature type="domain" description="Polymerase nucleotidyl transferase" evidence="1">
    <location>
        <begin position="12"/>
        <end position="90"/>
    </location>
</feature>
<evidence type="ECO:0000259" key="1">
    <source>
        <dbReference type="Pfam" id="PF01909"/>
    </source>
</evidence>
<dbReference type="CDD" id="cd05403">
    <property type="entry name" value="NT_KNTase_like"/>
    <property type="match status" value="1"/>
</dbReference>
<gene>
    <name evidence="2" type="ORF">J5U21_01924</name>
</gene>
<evidence type="ECO:0000313" key="3">
    <source>
        <dbReference type="Proteomes" id="UP000693941"/>
    </source>
</evidence>
<dbReference type="GO" id="GO:0016779">
    <property type="term" value="F:nucleotidyltransferase activity"/>
    <property type="evidence" value="ECO:0007669"/>
    <property type="project" value="InterPro"/>
</dbReference>
<proteinExistence type="predicted"/>
<dbReference type="AlphaFoldDB" id="A0A8F5BVU7"/>
<dbReference type="GeneID" id="65560370"/>
<dbReference type="RefSeq" id="WP_218260584.1">
    <property type="nucleotide sequence ID" value="NZ_CP077715.1"/>
</dbReference>
<dbReference type="Proteomes" id="UP000693941">
    <property type="component" value="Chromosome"/>
</dbReference>
<dbReference type="PANTHER" id="PTHR37030:SF3">
    <property type="entry name" value="POLYMERASE NUCLEOTIDYL TRANSFERASE DOMAIN-CONTAINING PROTEIN"/>
    <property type="match status" value="1"/>
</dbReference>
<protein>
    <recommendedName>
        <fullName evidence="1">Polymerase nucleotidyl transferase domain-containing protein</fullName>
    </recommendedName>
</protein>
<name>A0A8F5BVU7_9CREN</name>
<accession>A0A8F5BVU7</accession>
<dbReference type="InterPro" id="IPR002934">
    <property type="entry name" value="Polymerase_NTP_transf_dom"/>
</dbReference>
<organism evidence="2 3">
    <name type="scientific">Saccharolobus shibatae</name>
    <dbReference type="NCBI Taxonomy" id="2286"/>
    <lineage>
        <taxon>Archaea</taxon>
        <taxon>Thermoproteota</taxon>
        <taxon>Thermoprotei</taxon>
        <taxon>Sulfolobales</taxon>
        <taxon>Sulfolobaceae</taxon>
        <taxon>Saccharolobus</taxon>
    </lineage>
</organism>
<evidence type="ECO:0000313" key="2">
    <source>
        <dbReference type="EMBL" id="QXJ32273.1"/>
    </source>
</evidence>
<dbReference type="Pfam" id="PF01909">
    <property type="entry name" value="NTP_transf_2"/>
    <property type="match status" value="1"/>
</dbReference>
<sequence length="106" mass="12440">MEPIEKIKLLRNWREALRKLNLERFEEVFVFGSVVSEKITGASDIDLILVIKRGEDRNKALIGFFDEVESKLGEKASYLFDAKVIYEDEKELPPYKFFLRDAVRVK</sequence>